<evidence type="ECO:0000256" key="3">
    <source>
        <dbReference type="ARBA" id="ARBA00023157"/>
    </source>
</evidence>
<feature type="domain" description="Carboxylesterase type B" evidence="5">
    <location>
        <begin position="27"/>
        <end position="365"/>
    </location>
</feature>
<keyword evidence="4" id="KW-0732">Signal</keyword>
<reference evidence="6" key="1">
    <citation type="submission" date="2022-07" db="EMBL/GenBank/DDBJ databases">
        <title>Genome Sequence of Leucocoprinus birnbaumii.</title>
        <authorList>
            <person name="Buettner E."/>
        </authorList>
    </citation>
    <scope>NUCLEOTIDE SEQUENCE</scope>
    <source>
        <strain evidence="6">VT141</strain>
    </source>
</reference>
<gene>
    <name evidence="6" type="ORF">NP233_g8425</name>
</gene>
<evidence type="ECO:0000313" key="6">
    <source>
        <dbReference type="EMBL" id="KAJ3564245.1"/>
    </source>
</evidence>
<dbReference type="GO" id="GO:0004104">
    <property type="term" value="F:cholinesterase activity"/>
    <property type="evidence" value="ECO:0007669"/>
    <property type="project" value="InterPro"/>
</dbReference>
<dbReference type="InterPro" id="IPR019826">
    <property type="entry name" value="Carboxylesterase_B_AS"/>
</dbReference>
<comment type="similarity">
    <text evidence="1 4">Belongs to the type-B carboxylesterase/lipase family.</text>
</comment>
<dbReference type="Pfam" id="PF00135">
    <property type="entry name" value="COesterase"/>
    <property type="match status" value="2"/>
</dbReference>
<dbReference type="InterPro" id="IPR002018">
    <property type="entry name" value="CarbesteraseB"/>
</dbReference>
<dbReference type="InterPro" id="IPR050654">
    <property type="entry name" value="AChE-related_enzymes"/>
</dbReference>
<dbReference type="PRINTS" id="PR00878">
    <property type="entry name" value="CHOLNESTRASE"/>
</dbReference>
<dbReference type="InterPro" id="IPR029058">
    <property type="entry name" value="AB_hydrolase_fold"/>
</dbReference>
<proteinExistence type="inferred from homology"/>
<dbReference type="SUPFAM" id="SSF53474">
    <property type="entry name" value="alpha/beta-Hydrolases"/>
    <property type="match status" value="1"/>
</dbReference>
<evidence type="ECO:0000256" key="4">
    <source>
        <dbReference type="RuleBase" id="RU361235"/>
    </source>
</evidence>
<protein>
    <recommendedName>
        <fullName evidence="4">Carboxylic ester hydrolase</fullName>
        <ecNumber evidence="4">3.1.1.-</ecNumber>
    </recommendedName>
</protein>
<dbReference type="EMBL" id="JANIEX010000679">
    <property type="protein sequence ID" value="KAJ3564245.1"/>
    <property type="molecule type" value="Genomic_DNA"/>
</dbReference>
<evidence type="ECO:0000259" key="5">
    <source>
        <dbReference type="Pfam" id="PF00135"/>
    </source>
</evidence>
<dbReference type="AlphaFoldDB" id="A0AAD5VP13"/>
<dbReference type="PANTHER" id="PTHR43918">
    <property type="entry name" value="ACETYLCHOLINESTERASE"/>
    <property type="match status" value="1"/>
</dbReference>
<comment type="caution">
    <text evidence="6">The sequence shown here is derived from an EMBL/GenBank/DDBJ whole genome shotgun (WGS) entry which is preliminary data.</text>
</comment>
<dbReference type="PANTHER" id="PTHR43918:SF4">
    <property type="entry name" value="CARBOXYLIC ESTER HYDROLASE"/>
    <property type="match status" value="1"/>
</dbReference>
<dbReference type="Proteomes" id="UP001213000">
    <property type="component" value="Unassembled WGS sequence"/>
</dbReference>
<dbReference type="Gene3D" id="3.40.50.1820">
    <property type="entry name" value="alpha/beta hydrolase"/>
    <property type="match status" value="1"/>
</dbReference>
<keyword evidence="2 4" id="KW-0378">Hydrolase</keyword>
<accession>A0AAD5VP13</accession>
<evidence type="ECO:0000256" key="1">
    <source>
        <dbReference type="ARBA" id="ARBA00005964"/>
    </source>
</evidence>
<feature type="domain" description="Carboxylesterase type B" evidence="5">
    <location>
        <begin position="384"/>
        <end position="494"/>
    </location>
</feature>
<feature type="signal peptide" evidence="4">
    <location>
        <begin position="1"/>
        <end position="19"/>
    </location>
</feature>
<keyword evidence="3" id="KW-1015">Disulfide bond</keyword>
<sequence>MYSLLSLLASAICITSTFAQNSTSGLLVSTQQGDVQGTQVNPSARQFLGIPYATAARWTAPKSPAKRNETLIADHFGDSCIQQNSPANLAFVNLTSGEAPNVTESEDCLSVNIWVPSTSRKQKTAVMIWIYGGGFNFGTSNTPTYDGQHIVQDNDDVSVVSFNYRLNIFGQPNAPQLANSTTDSQNFGLLDINAAVKWVYDNIASFGGDPERITLFGQSAGGTAIDAYTFSHLNDTMVKGVIEHSGSISGGNFAQLVTGIDTQTWNNISNLVGCSSGKWLIQFKYTLQLTECITVPDDVQFECMKQVPARTLEEFVTSTNAAFNIVPDNITIFSNTDQRAKSGNFLKIPLLVGSTANDGDILAVIGMLLSPLGFAPPLVTELAADTLTELSFTCPTNITAQNRLDAGVPTWRYQYQGVFRDISTRPDLRAYHASELPLIFGTLNPNSPTTEELALSKYMQSAWVAFARDPQKGLSNFGWPNYDPATQSLVQLGNFYNRSSATFGSSAEIDIACSRVEILANISAQVNSLLAP</sequence>
<keyword evidence="7" id="KW-1185">Reference proteome</keyword>
<feature type="chain" id="PRO_5041784068" description="Carboxylic ester hydrolase" evidence="4">
    <location>
        <begin position="20"/>
        <end position="532"/>
    </location>
</feature>
<name>A0AAD5VP13_9AGAR</name>
<dbReference type="InterPro" id="IPR000997">
    <property type="entry name" value="Cholinesterase"/>
</dbReference>
<dbReference type="PROSITE" id="PS00122">
    <property type="entry name" value="CARBOXYLESTERASE_B_1"/>
    <property type="match status" value="1"/>
</dbReference>
<evidence type="ECO:0000256" key="2">
    <source>
        <dbReference type="ARBA" id="ARBA00022801"/>
    </source>
</evidence>
<evidence type="ECO:0000313" key="7">
    <source>
        <dbReference type="Proteomes" id="UP001213000"/>
    </source>
</evidence>
<organism evidence="6 7">
    <name type="scientific">Leucocoprinus birnbaumii</name>
    <dbReference type="NCBI Taxonomy" id="56174"/>
    <lineage>
        <taxon>Eukaryota</taxon>
        <taxon>Fungi</taxon>
        <taxon>Dikarya</taxon>
        <taxon>Basidiomycota</taxon>
        <taxon>Agaricomycotina</taxon>
        <taxon>Agaricomycetes</taxon>
        <taxon>Agaricomycetidae</taxon>
        <taxon>Agaricales</taxon>
        <taxon>Agaricineae</taxon>
        <taxon>Agaricaceae</taxon>
        <taxon>Leucocoprinus</taxon>
    </lineage>
</organism>
<dbReference type="EC" id="3.1.1.-" evidence="4"/>